<reference evidence="2 3" key="1">
    <citation type="submission" date="2022-10" db="EMBL/GenBank/DDBJ databases">
        <title>Janthinobacterium sp. hw3 Genome sequencing.</title>
        <authorList>
            <person name="Park S."/>
        </authorList>
    </citation>
    <scope>NUCLEOTIDE SEQUENCE [LARGE SCALE GENOMIC DNA]</scope>
    <source>
        <strain evidence="3">hw3</strain>
    </source>
</reference>
<dbReference type="InterPro" id="IPR002509">
    <property type="entry name" value="NODB_dom"/>
</dbReference>
<proteinExistence type="predicted"/>
<feature type="domain" description="NodB homology" evidence="1">
    <location>
        <begin position="10"/>
        <end position="286"/>
    </location>
</feature>
<evidence type="ECO:0000313" key="3">
    <source>
        <dbReference type="Proteomes" id="UP001221208"/>
    </source>
</evidence>
<dbReference type="InterPro" id="IPR011330">
    <property type="entry name" value="Glyco_hydro/deAcase_b/a-brl"/>
</dbReference>
<dbReference type="SUPFAM" id="SSF88713">
    <property type="entry name" value="Glycoside hydrolase/deacetylase"/>
    <property type="match status" value="1"/>
</dbReference>
<evidence type="ECO:0000313" key="2">
    <source>
        <dbReference type="EMBL" id="MDC8759086.1"/>
    </source>
</evidence>
<evidence type="ECO:0000259" key="1">
    <source>
        <dbReference type="PROSITE" id="PS51677"/>
    </source>
</evidence>
<dbReference type="EMBL" id="JAQQXR010000006">
    <property type="protein sequence ID" value="MDC8759086.1"/>
    <property type="molecule type" value="Genomic_DNA"/>
</dbReference>
<gene>
    <name evidence="2" type="ORF">OIK44_16015</name>
</gene>
<dbReference type="RefSeq" id="WP_273672066.1">
    <property type="nucleotide sequence ID" value="NZ_JAQQXR010000006.1"/>
</dbReference>
<protein>
    <submittedName>
        <fullName evidence="2">Polysaccharide deacetylase family protein</fullName>
    </submittedName>
</protein>
<accession>A0ABT5K4R0</accession>
<organism evidence="2 3">
    <name type="scientific">Janthinobacterium fluminis</name>
    <dbReference type="NCBI Taxonomy" id="2987524"/>
    <lineage>
        <taxon>Bacteria</taxon>
        <taxon>Pseudomonadati</taxon>
        <taxon>Pseudomonadota</taxon>
        <taxon>Betaproteobacteria</taxon>
        <taxon>Burkholderiales</taxon>
        <taxon>Oxalobacteraceae</taxon>
        <taxon>Janthinobacterium</taxon>
    </lineage>
</organism>
<dbReference type="Gene3D" id="3.20.20.370">
    <property type="entry name" value="Glycoside hydrolase/deacetylase"/>
    <property type="match status" value="1"/>
</dbReference>
<sequence>MTETIKHTGPLLTLKIDVDTYRGTREGVGNLLRLLGAYQARATFLFSLGPDHTGWALRRALKPGFFSKVSRTSVVEHYGLKTLMYGTLLPGPDIGRQCAAEMRAARDAGFECGIHTWDHVLWQDNVAARGAAWTTAMMRKAAARHAEVFGAAAATHGAAGWQMNAAAFAEHDAAGYRYASDGRAPLEENGALRSAASGPHRLADGARVLSCVQLPTTLPTLDELLGREIDGTLITTANIAAHLLKLTAGAARDHVYTLHAELEGQKLAPIFEQLLAGWLAQGYRLASMADYYDKVKDADLPVCPISWGEVPGRSGQLMVQGKAR</sequence>
<dbReference type="Proteomes" id="UP001221208">
    <property type="component" value="Unassembled WGS sequence"/>
</dbReference>
<comment type="caution">
    <text evidence="2">The sequence shown here is derived from an EMBL/GenBank/DDBJ whole genome shotgun (WGS) entry which is preliminary data.</text>
</comment>
<dbReference type="PROSITE" id="PS51677">
    <property type="entry name" value="NODB"/>
    <property type="match status" value="1"/>
</dbReference>
<keyword evidence="3" id="KW-1185">Reference proteome</keyword>
<name>A0ABT5K4R0_9BURK</name>